<dbReference type="EMBL" id="AUZY01000395">
    <property type="protein sequence ID" value="EQD78817.1"/>
    <property type="molecule type" value="Genomic_DNA"/>
</dbReference>
<dbReference type="InterPro" id="IPR012337">
    <property type="entry name" value="RNaseH-like_sf"/>
</dbReference>
<organism evidence="2">
    <name type="scientific">mine drainage metagenome</name>
    <dbReference type="NCBI Taxonomy" id="410659"/>
    <lineage>
        <taxon>unclassified sequences</taxon>
        <taxon>metagenomes</taxon>
        <taxon>ecological metagenomes</taxon>
    </lineage>
</organism>
<proteinExistence type="predicted"/>
<name>T1C9D7_9ZZZZ</name>
<feature type="region of interest" description="Disordered" evidence="1">
    <location>
        <begin position="68"/>
        <end position="89"/>
    </location>
</feature>
<reference evidence="2" key="1">
    <citation type="submission" date="2013-08" db="EMBL/GenBank/DDBJ databases">
        <authorList>
            <person name="Mendez C."/>
            <person name="Richter M."/>
            <person name="Ferrer M."/>
            <person name="Sanchez J."/>
        </authorList>
    </citation>
    <scope>NUCLEOTIDE SEQUENCE</scope>
</reference>
<gene>
    <name evidence="2" type="ORF">B1B_00518</name>
</gene>
<sequence>MQESTLESKVTRLDGAFGLKPPLLHRDDYPDGRAYRILTLIDECPREGLAMPVQRPLNSEDVLQTRVDVRAGRGVPAYPRSDNGPETDR</sequence>
<accession>T1C9D7</accession>
<feature type="non-terminal residue" evidence="2">
    <location>
        <position position="89"/>
    </location>
</feature>
<evidence type="ECO:0000313" key="2">
    <source>
        <dbReference type="EMBL" id="EQD78817.1"/>
    </source>
</evidence>
<evidence type="ECO:0000256" key="1">
    <source>
        <dbReference type="SAM" id="MobiDB-lite"/>
    </source>
</evidence>
<reference evidence="2" key="2">
    <citation type="journal article" date="2014" name="ISME J.">
        <title>Microbial stratification in low pH oxic and suboxic macroscopic growths along an acid mine drainage.</title>
        <authorList>
            <person name="Mendez-Garcia C."/>
            <person name="Mesa V."/>
            <person name="Sprenger R.R."/>
            <person name="Richter M."/>
            <person name="Diez M.S."/>
            <person name="Solano J."/>
            <person name="Bargiela R."/>
            <person name="Golyshina O.V."/>
            <person name="Manteca A."/>
            <person name="Ramos J.L."/>
            <person name="Gallego J.R."/>
            <person name="Llorente I."/>
            <person name="Martins Dos Santos V.A."/>
            <person name="Jensen O.N."/>
            <person name="Pelaez A.I."/>
            <person name="Sanchez J."/>
            <person name="Ferrer M."/>
        </authorList>
    </citation>
    <scope>NUCLEOTIDE SEQUENCE</scope>
</reference>
<protein>
    <submittedName>
        <fullName evidence="2">Transposase orfB</fullName>
    </submittedName>
</protein>
<dbReference type="AlphaFoldDB" id="T1C9D7"/>
<comment type="caution">
    <text evidence="2">The sequence shown here is derived from an EMBL/GenBank/DDBJ whole genome shotgun (WGS) entry which is preliminary data.</text>
</comment>
<dbReference type="SUPFAM" id="SSF53098">
    <property type="entry name" value="Ribonuclease H-like"/>
    <property type="match status" value="1"/>
</dbReference>